<accession>A0ABU1BQS2</accession>
<keyword evidence="1" id="KW-0175">Coiled coil</keyword>
<keyword evidence="2" id="KW-1133">Transmembrane helix</keyword>
<protein>
    <submittedName>
        <fullName evidence="3">Uncharacterized protein</fullName>
    </submittedName>
</protein>
<reference evidence="3 4" key="1">
    <citation type="submission" date="2023-08" db="EMBL/GenBank/DDBJ databases">
        <title>Oxalobacteraceae gen .nov., isolated from river sludge outside the plant.</title>
        <authorList>
            <person name="Zhao S.Y."/>
        </authorList>
    </citation>
    <scope>NUCLEOTIDE SEQUENCE [LARGE SCALE GENOMIC DNA]</scope>
    <source>
        <strain evidence="3 4">R-40</strain>
    </source>
</reference>
<sequence length="229" mass="25453">MTIKTHLRWPIKLALIIIVLGLSAAFAMWAYELGRGISGQNRDAEKQQLEALKERLETLSAEHDQFSSTAIAVESQLTMERSAAKQLAAQVRTLQAENNKLKEDLAFFESLLPASTGTGGISIQQLKIENIGPDQLKYRLLLMQGGKGTQQFVGNLQLAVTVEHDGKSSMIIFPERNVAEPERDKFKLAFKHYQRVEGMLTVPEGAVARNVQVRVLEKGQIRAQESANL</sequence>
<evidence type="ECO:0000313" key="4">
    <source>
        <dbReference type="Proteomes" id="UP001225596"/>
    </source>
</evidence>
<keyword evidence="2" id="KW-0472">Membrane</keyword>
<organism evidence="3 4">
    <name type="scientific">Keguizhuia sedimenti</name>
    <dbReference type="NCBI Taxonomy" id="3064264"/>
    <lineage>
        <taxon>Bacteria</taxon>
        <taxon>Pseudomonadati</taxon>
        <taxon>Pseudomonadota</taxon>
        <taxon>Betaproteobacteria</taxon>
        <taxon>Burkholderiales</taxon>
        <taxon>Oxalobacteraceae</taxon>
        <taxon>Keguizhuia</taxon>
    </lineage>
</organism>
<feature type="coiled-coil region" evidence="1">
    <location>
        <begin position="42"/>
        <end position="111"/>
    </location>
</feature>
<comment type="caution">
    <text evidence="3">The sequence shown here is derived from an EMBL/GenBank/DDBJ whole genome shotgun (WGS) entry which is preliminary data.</text>
</comment>
<feature type="transmembrane region" description="Helical" evidence="2">
    <location>
        <begin position="12"/>
        <end position="31"/>
    </location>
</feature>
<evidence type="ECO:0000313" key="3">
    <source>
        <dbReference type="EMBL" id="MDQ9171356.1"/>
    </source>
</evidence>
<keyword evidence="2" id="KW-0812">Transmembrane</keyword>
<evidence type="ECO:0000256" key="1">
    <source>
        <dbReference type="SAM" id="Coils"/>
    </source>
</evidence>
<evidence type="ECO:0000256" key="2">
    <source>
        <dbReference type="SAM" id="Phobius"/>
    </source>
</evidence>
<dbReference type="RefSeq" id="WP_338437293.1">
    <property type="nucleotide sequence ID" value="NZ_JAUYVH010000008.1"/>
</dbReference>
<dbReference type="Pfam" id="PF20567">
    <property type="entry name" value="DUF6776"/>
    <property type="match status" value="1"/>
</dbReference>
<dbReference type="EMBL" id="JAUYVH010000008">
    <property type="protein sequence ID" value="MDQ9171356.1"/>
    <property type="molecule type" value="Genomic_DNA"/>
</dbReference>
<proteinExistence type="predicted"/>
<name>A0ABU1BQS2_9BURK</name>
<dbReference type="Proteomes" id="UP001225596">
    <property type="component" value="Unassembled WGS sequence"/>
</dbReference>
<keyword evidence="4" id="KW-1185">Reference proteome</keyword>
<dbReference type="InterPro" id="IPR046703">
    <property type="entry name" value="DUF6776"/>
</dbReference>
<gene>
    <name evidence="3" type="ORF">Q8A64_13160</name>
</gene>